<gene>
    <name evidence="2" type="ORF">A2V49_04845</name>
</gene>
<dbReference type="AlphaFoldDB" id="A0A1F4UKM8"/>
<evidence type="ECO:0000256" key="1">
    <source>
        <dbReference type="SAM" id="Phobius"/>
    </source>
</evidence>
<proteinExistence type="predicted"/>
<protein>
    <submittedName>
        <fullName evidence="2">Uncharacterized protein</fullName>
    </submittedName>
</protein>
<accession>A0A1F4UKM8</accession>
<comment type="caution">
    <text evidence="2">The sequence shown here is derived from an EMBL/GenBank/DDBJ whole genome shotgun (WGS) entry which is preliminary data.</text>
</comment>
<evidence type="ECO:0000313" key="2">
    <source>
        <dbReference type="EMBL" id="OGC45525.1"/>
    </source>
</evidence>
<keyword evidence="1" id="KW-0472">Membrane</keyword>
<dbReference type="EMBL" id="MEUV01000030">
    <property type="protein sequence ID" value="OGC45525.1"/>
    <property type="molecule type" value="Genomic_DNA"/>
</dbReference>
<reference evidence="2 3" key="1">
    <citation type="journal article" date="2016" name="Nat. Commun.">
        <title>Thousands of microbial genomes shed light on interconnected biogeochemical processes in an aquifer system.</title>
        <authorList>
            <person name="Anantharaman K."/>
            <person name="Brown C.T."/>
            <person name="Hug L.A."/>
            <person name="Sharon I."/>
            <person name="Castelle C.J."/>
            <person name="Probst A.J."/>
            <person name="Thomas B.C."/>
            <person name="Singh A."/>
            <person name="Wilkins M.J."/>
            <person name="Karaoz U."/>
            <person name="Brodie E.L."/>
            <person name="Williams K.H."/>
            <person name="Hubbard S.S."/>
            <person name="Banfield J.F."/>
        </authorList>
    </citation>
    <scope>NUCLEOTIDE SEQUENCE [LARGE SCALE GENOMIC DNA]</scope>
</reference>
<keyword evidence="1" id="KW-0812">Transmembrane</keyword>
<evidence type="ECO:0000313" key="3">
    <source>
        <dbReference type="Proteomes" id="UP000178615"/>
    </source>
</evidence>
<keyword evidence="1" id="KW-1133">Transmembrane helix</keyword>
<feature type="transmembrane region" description="Helical" evidence="1">
    <location>
        <begin position="7"/>
        <end position="27"/>
    </location>
</feature>
<organism evidence="2 3">
    <name type="scientific">candidate division WWE3 bacterium RBG_19FT_COMBO_34_6</name>
    <dbReference type="NCBI Taxonomy" id="1802612"/>
    <lineage>
        <taxon>Bacteria</taxon>
        <taxon>Katanobacteria</taxon>
    </lineage>
</organism>
<dbReference type="Proteomes" id="UP000178615">
    <property type="component" value="Unassembled WGS sequence"/>
</dbReference>
<sequence>MKKGFSVVIIIIVLSIFGAALLGYIGYMSESSGSQDEVKGISSQNKNNSGFSIILSSPSTWDFYEYVCKDLDECKKSLLSGKKYASISGGSVFDHELVVTYTDQWRDYQYLKIFMKPSLGDPTENFSLTNIQRESGLVDVSFKSEEGYVTNAVIIPIKVIQESFMESISEFANK</sequence>
<name>A0A1F4UKM8_UNCKA</name>